<dbReference type="Gramene" id="Al_scaffold_0003_2644">
    <property type="protein sequence ID" value="Al_scaffold_0003_2644"/>
    <property type="gene ID" value="Al_scaffold_0003_2644"/>
</dbReference>
<dbReference type="STRING" id="81972.D7L4B2"/>
<dbReference type="AlphaFoldDB" id="D7L4B2"/>
<sequence length="107" mass="11746">MERAGPGSFLSRPNVVGIISITSDIAPYMNPRISLAKLKAQEAYELFEKEGNRPIMIDELASELGLGPSVPVHAVLHDWLRHTDGKLSFLGFVKLLHGVSSRTIKAH</sequence>
<dbReference type="Proteomes" id="UP000008694">
    <property type="component" value="Unassembled WGS sequence"/>
</dbReference>
<dbReference type="eggNOG" id="KOG0032">
    <property type="taxonomic scope" value="Eukaryota"/>
</dbReference>
<reference evidence="2" key="1">
    <citation type="journal article" date="2011" name="Nat. Genet.">
        <title>The Arabidopsis lyrata genome sequence and the basis of rapid genome size change.</title>
        <authorList>
            <person name="Hu T.T."/>
            <person name="Pattyn P."/>
            <person name="Bakker E.G."/>
            <person name="Cao J."/>
            <person name="Cheng J.-F."/>
            <person name="Clark R.M."/>
            <person name="Fahlgren N."/>
            <person name="Fawcett J.A."/>
            <person name="Grimwood J."/>
            <person name="Gundlach H."/>
            <person name="Haberer G."/>
            <person name="Hollister J.D."/>
            <person name="Ossowski S."/>
            <person name="Ottilar R.P."/>
            <person name="Salamov A.A."/>
            <person name="Schneeberger K."/>
            <person name="Spannagl M."/>
            <person name="Wang X."/>
            <person name="Yang L."/>
            <person name="Nasrallah M.E."/>
            <person name="Bergelson J."/>
            <person name="Carrington J.C."/>
            <person name="Gaut B.S."/>
            <person name="Schmutz J."/>
            <person name="Mayer K.F.X."/>
            <person name="Van de Peer Y."/>
            <person name="Grigoriev I.V."/>
            <person name="Nordborg M."/>
            <person name="Weigel D."/>
            <person name="Guo Y.-L."/>
        </authorList>
    </citation>
    <scope>NUCLEOTIDE SEQUENCE [LARGE SCALE GENOMIC DNA]</scope>
    <source>
        <strain evidence="2">cv. MN47</strain>
    </source>
</reference>
<name>D7L4B2_ARALL</name>
<dbReference type="EMBL" id="GL348715">
    <property type="protein sequence ID" value="EFH59760.1"/>
    <property type="molecule type" value="Genomic_DNA"/>
</dbReference>
<dbReference type="HOGENOM" id="CLU_2124459_0_0_1"/>
<evidence type="ECO:0000313" key="1">
    <source>
        <dbReference type="EMBL" id="EFH59760.1"/>
    </source>
</evidence>
<evidence type="ECO:0000313" key="2">
    <source>
        <dbReference type="Proteomes" id="UP000008694"/>
    </source>
</evidence>
<protein>
    <submittedName>
        <fullName evidence="1">Predicted protein</fullName>
    </submittedName>
</protein>
<gene>
    <name evidence="1" type="ORF">ARALYDRAFT_673447</name>
</gene>
<accession>D7L4B2</accession>
<proteinExistence type="predicted"/>
<keyword evidence="2" id="KW-1185">Reference proteome</keyword>
<organism evidence="2">
    <name type="scientific">Arabidopsis lyrata subsp. lyrata</name>
    <name type="common">Lyre-leaved rock-cress</name>
    <dbReference type="NCBI Taxonomy" id="81972"/>
    <lineage>
        <taxon>Eukaryota</taxon>
        <taxon>Viridiplantae</taxon>
        <taxon>Streptophyta</taxon>
        <taxon>Embryophyta</taxon>
        <taxon>Tracheophyta</taxon>
        <taxon>Spermatophyta</taxon>
        <taxon>Magnoliopsida</taxon>
        <taxon>eudicotyledons</taxon>
        <taxon>Gunneridae</taxon>
        <taxon>Pentapetalae</taxon>
        <taxon>rosids</taxon>
        <taxon>malvids</taxon>
        <taxon>Brassicales</taxon>
        <taxon>Brassicaceae</taxon>
        <taxon>Camelineae</taxon>
        <taxon>Arabidopsis</taxon>
    </lineage>
</organism>